<accession>A0ABR8P2C5</accession>
<comment type="caution">
    <text evidence="3">The sequence shown here is derived from an EMBL/GenBank/DDBJ whole genome shotgun (WGS) entry which is preliminary data.</text>
</comment>
<organism evidence="3 4">
    <name type="scientific">Marinomonas colpomeniae</name>
    <dbReference type="NCBI Taxonomy" id="2774408"/>
    <lineage>
        <taxon>Bacteria</taxon>
        <taxon>Pseudomonadati</taxon>
        <taxon>Pseudomonadota</taxon>
        <taxon>Gammaproteobacteria</taxon>
        <taxon>Oceanospirillales</taxon>
        <taxon>Oceanospirillaceae</taxon>
        <taxon>Marinomonas</taxon>
    </lineage>
</organism>
<reference evidence="3 4" key="1">
    <citation type="submission" date="2020-09" db="EMBL/GenBank/DDBJ databases">
        <title>Marinomonas sp. nov., isolated from the cysticercosis algae of Qingdao, China.</title>
        <authorList>
            <person name="Sun X."/>
        </authorList>
    </citation>
    <scope>NUCLEOTIDE SEQUENCE [LARGE SCALE GENOMIC DNA]</scope>
    <source>
        <strain evidence="3 4">SM2066</strain>
    </source>
</reference>
<dbReference type="InterPro" id="IPR006076">
    <property type="entry name" value="FAD-dep_OxRdtase"/>
</dbReference>
<dbReference type="PANTHER" id="PTHR13847:SF281">
    <property type="entry name" value="FAD DEPENDENT OXIDOREDUCTASE DOMAIN-CONTAINING PROTEIN"/>
    <property type="match status" value="1"/>
</dbReference>
<evidence type="ECO:0000313" key="3">
    <source>
        <dbReference type="EMBL" id="MBD5772333.1"/>
    </source>
</evidence>
<evidence type="ECO:0000256" key="1">
    <source>
        <dbReference type="ARBA" id="ARBA00023002"/>
    </source>
</evidence>
<dbReference type="Gene3D" id="3.30.9.10">
    <property type="entry name" value="D-Amino Acid Oxidase, subunit A, domain 2"/>
    <property type="match status" value="1"/>
</dbReference>
<proteinExistence type="predicted"/>
<keyword evidence="4" id="KW-1185">Reference proteome</keyword>
<gene>
    <name evidence="3" type="ORF">IF202_14935</name>
</gene>
<name>A0ABR8P2C5_9GAMM</name>
<feature type="domain" description="FAD dependent oxidoreductase" evidence="2">
    <location>
        <begin position="37"/>
        <end position="388"/>
    </location>
</feature>
<dbReference type="Pfam" id="PF01266">
    <property type="entry name" value="DAO"/>
    <property type="match status" value="1"/>
</dbReference>
<dbReference type="Gene3D" id="3.50.50.60">
    <property type="entry name" value="FAD/NAD(P)-binding domain"/>
    <property type="match status" value="1"/>
</dbReference>
<dbReference type="InterPro" id="IPR036188">
    <property type="entry name" value="FAD/NAD-bd_sf"/>
</dbReference>
<dbReference type="RefSeq" id="WP_191595716.1">
    <property type="nucleotide sequence ID" value="NZ_JACYFC010000005.1"/>
</dbReference>
<dbReference type="SUPFAM" id="SSF51905">
    <property type="entry name" value="FAD/NAD(P)-binding domain"/>
    <property type="match status" value="1"/>
</dbReference>
<evidence type="ECO:0000313" key="4">
    <source>
        <dbReference type="Proteomes" id="UP000604161"/>
    </source>
</evidence>
<evidence type="ECO:0000259" key="2">
    <source>
        <dbReference type="Pfam" id="PF01266"/>
    </source>
</evidence>
<dbReference type="EMBL" id="JACYFC010000005">
    <property type="protein sequence ID" value="MBD5772333.1"/>
    <property type="molecule type" value="Genomic_DNA"/>
</dbReference>
<keyword evidence="1" id="KW-0560">Oxidoreductase</keyword>
<dbReference type="PANTHER" id="PTHR13847">
    <property type="entry name" value="SARCOSINE DEHYDROGENASE-RELATED"/>
    <property type="match status" value="1"/>
</dbReference>
<protein>
    <submittedName>
        <fullName evidence="3">FAD-binding oxidoreductase</fullName>
    </submittedName>
</protein>
<sequence length="430" mass="46644">MNRGAVLGSTQYAISLWDISAPVAPTAIPLDGDKVTDVAIIGGGYTGSSTALHLAEKGVECLVLEGEKVGFGGSGRNCGMVNPGIWLPPQDVRTVLGERVANRFLDAMGKAPDTVFSLIERFNMQCEATRNGTIHAAHSAAGYKELAARAQEWQRRGRDVKLLSAREAEEKIGTPRFYGGLLDPQAGTINPMGYAQGLAEAAMASGATIHSETRAQKLSQVGDKWLIETDRGTVTANKVIIATNAYTDDLWPGLKQTFTSIHFYQVATEPLGDLADKILPEEQSVWDTGLVMFSIRKDKFGRLIIGSMGKLAGKNDSASESWAQKQINKMFPFLGTVKFEKSWHGKMALTPDHLPHIHNPAPGLYTPIGYNGRGITTGTACGQAMAQLLTGTPEQEIMLPVTTMKKDLGAFIREPVYEGCFKAWRRYKSI</sequence>
<dbReference type="Proteomes" id="UP000604161">
    <property type="component" value="Unassembled WGS sequence"/>
</dbReference>